<organism evidence="2 3">
    <name type="scientific">Saguinus oedipus</name>
    <name type="common">Cotton-top tamarin</name>
    <name type="synonym">Oedipomidas oedipus</name>
    <dbReference type="NCBI Taxonomy" id="9490"/>
    <lineage>
        <taxon>Eukaryota</taxon>
        <taxon>Metazoa</taxon>
        <taxon>Chordata</taxon>
        <taxon>Craniata</taxon>
        <taxon>Vertebrata</taxon>
        <taxon>Euteleostomi</taxon>
        <taxon>Mammalia</taxon>
        <taxon>Eutheria</taxon>
        <taxon>Euarchontoglires</taxon>
        <taxon>Primates</taxon>
        <taxon>Haplorrhini</taxon>
        <taxon>Platyrrhini</taxon>
        <taxon>Cebidae</taxon>
        <taxon>Callitrichinae</taxon>
        <taxon>Saguinus</taxon>
    </lineage>
</organism>
<dbReference type="EMBL" id="JASSZA010000001">
    <property type="protein sequence ID" value="KAK2118850.1"/>
    <property type="molecule type" value="Genomic_DNA"/>
</dbReference>
<sequence>MDAQRKVDKKEEEEEAEKGCESSDVAEKRPEDKHMGGGEPRMGGLEWRELAEMYTKKLRQPSLKTCSVPGPDEALDTLGLGEAQSPGKADGATPCSDGALCTLQSGFSSLWGLQWGTLDTSEWVFIPVKVELEFAIATAPAAPWCPLSGLNLCSSSLETNDCKPIKPTLTELQNATPCHWLRS</sequence>
<dbReference type="Proteomes" id="UP001266305">
    <property type="component" value="Unassembled WGS sequence"/>
</dbReference>
<protein>
    <submittedName>
        <fullName evidence="2">Uncharacterized protein</fullName>
    </submittedName>
</protein>
<feature type="compositionally biased region" description="Basic and acidic residues" evidence="1">
    <location>
        <begin position="1"/>
        <end position="10"/>
    </location>
</feature>
<feature type="region of interest" description="Disordered" evidence="1">
    <location>
        <begin position="1"/>
        <end position="46"/>
    </location>
</feature>
<evidence type="ECO:0000256" key="1">
    <source>
        <dbReference type="SAM" id="MobiDB-lite"/>
    </source>
</evidence>
<name>A0ABQ9WB16_SAGOE</name>
<evidence type="ECO:0000313" key="3">
    <source>
        <dbReference type="Proteomes" id="UP001266305"/>
    </source>
</evidence>
<proteinExistence type="predicted"/>
<keyword evidence="3" id="KW-1185">Reference proteome</keyword>
<evidence type="ECO:0000313" key="2">
    <source>
        <dbReference type="EMBL" id="KAK2118850.1"/>
    </source>
</evidence>
<accession>A0ABQ9WB16</accession>
<gene>
    <name evidence="2" type="ORF">P7K49_000236</name>
</gene>
<reference evidence="2 3" key="1">
    <citation type="submission" date="2023-05" db="EMBL/GenBank/DDBJ databases">
        <title>B98-5 Cell Line De Novo Hybrid Assembly: An Optical Mapping Approach.</title>
        <authorList>
            <person name="Kananen K."/>
            <person name="Auerbach J.A."/>
            <person name="Kautto E."/>
            <person name="Blachly J.S."/>
        </authorList>
    </citation>
    <scope>NUCLEOTIDE SEQUENCE [LARGE SCALE GENOMIC DNA]</scope>
    <source>
        <strain evidence="2">B95-8</strain>
        <tissue evidence="2">Cell line</tissue>
    </source>
</reference>
<feature type="compositionally biased region" description="Basic and acidic residues" evidence="1">
    <location>
        <begin position="17"/>
        <end position="36"/>
    </location>
</feature>
<comment type="caution">
    <text evidence="2">The sequence shown here is derived from an EMBL/GenBank/DDBJ whole genome shotgun (WGS) entry which is preliminary data.</text>
</comment>